<dbReference type="Ensembl" id="ENSSLUT00000017218.1">
    <property type="protein sequence ID" value="ENSSLUP00000016677.1"/>
    <property type="gene ID" value="ENSSLUG00000007817.1"/>
</dbReference>
<dbReference type="Gene3D" id="2.10.60.10">
    <property type="entry name" value="CD59"/>
    <property type="match status" value="2"/>
</dbReference>
<keyword evidence="6" id="KW-1185">Reference proteome</keyword>
<feature type="chain" id="PRO_5034914465" description="UPAR/Ly6 domain-containing protein" evidence="3">
    <location>
        <begin position="19"/>
        <end position="195"/>
    </location>
</feature>
<organism evidence="5 6">
    <name type="scientific">Sander lucioperca</name>
    <name type="common">Pike-perch</name>
    <name type="synonym">Perca lucioperca</name>
    <dbReference type="NCBI Taxonomy" id="283035"/>
    <lineage>
        <taxon>Eukaryota</taxon>
        <taxon>Metazoa</taxon>
        <taxon>Chordata</taxon>
        <taxon>Craniata</taxon>
        <taxon>Vertebrata</taxon>
        <taxon>Euteleostomi</taxon>
        <taxon>Actinopterygii</taxon>
        <taxon>Neopterygii</taxon>
        <taxon>Teleostei</taxon>
        <taxon>Neoteleostei</taxon>
        <taxon>Acanthomorphata</taxon>
        <taxon>Eupercaria</taxon>
        <taxon>Perciformes</taxon>
        <taxon>Percoidei</taxon>
        <taxon>Percidae</taxon>
        <taxon>Luciopercinae</taxon>
        <taxon>Sander</taxon>
    </lineage>
</organism>
<dbReference type="AlphaFoldDB" id="A0A8D0CWM8"/>
<dbReference type="GO" id="GO:0005576">
    <property type="term" value="C:extracellular region"/>
    <property type="evidence" value="ECO:0007669"/>
    <property type="project" value="UniProtKB-SubCell"/>
</dbReference>
<evidence type="ECO:0000313" key="6">
    <source>
        <dbReference type="Proteomes" id="UP000694568"/>
    </source>
</evidence>
<dbReference type="PANTHER" id="PTHR20914:SF26">
    <property type="entry name" value="PHOSPHOLIPASE A2 INHIBITOR CNF-LIKE"/>
    <property type="match status" value="1"/>
</dbReference>
<dbReference type="SUPFAM" id="SSF57302">
    <property type="entry name" value="Snake toxin-like"/>
    <property type="match status" value="2"/>
</dbReference>
<evidence type="ECO:0000256" key="3">
    <source>
        <dbReference type="SAM" id="SignalP"/>
    </source>
</evidence>
<dbReference type="InterPro" id="IPR016054">
    <property type="entry name" value="LY6_UPA_recep-like"/>
</dbReference>
<sequence length="195" mass="21100">MHLLPLMFGILLLPEASTLRCYECIPGASGTCTQTIKECPQGQQCTAKRVVTYTGGSKDDDENTKECAMAEECGEYSINYGFYQIIINNKCCTSELCNTQPAPEPSKSTPNGKQCYYCDERTCTNTVNCDGIEDYCFSVTGQSGTMKGCVSNQSCTAEDQSWTCCEGNFCNAASSFSASLVLLAAPLLSLLVISY</sequence>
<keyword evidence="2" id="KW-0964">Secreted</keyword>
<dbReference type="InterPro" id="IPR045860">
    <property type="entry name" value="Snake_toxin-like_sf"/>
</dbReference>
<feature type="domain" description="UPAR/Ly6" evidence="4">
    <location>
        <begin position="18"/>
        <end position="99"/>
    </location>
</feature>
<dbReference type="InterPro" id="IPR050918">
    <property type="entry name" value="CNF-like_PLA2_Inhibitor"/>
</dbReference>
<feature type="signal peptide" evidence="3">
    <location>
        <begin position="1"/>
        <end position="18"/>
    </location>
</feature>
<evidence type="ECO:0000256" key="2">
    <source>
        <dbReference type="ARBA" id="ARBA00022525"/>
    </source>
</evidence>
<evidence type="ECO:0000259" key="4">
    <source>
        <dbReference type="Pfam" id="PF00021"/>
    </source>
</evidence>
<gene>
    <name evidence="5" type="primary">LOC116037839</name>
</gene>
<accession>A0A8D0CWM8</accession>
<dbReference type="GeneTree" id="ENSGT00940000163304"/>
<reference evidence="5" key="1">
    <citation type="submission" date="2025-08" db="UniProtKB">
        <authorList>
            <consortium name="Ensembl"/>
        </authorList>
    </citation>
    <scope>IDENTIFICATION</scope>
</reference>
<dbReference type="PANTHER" id="PTHR20914">
    <property type="entry name" value="LY6/PLAUR DOMAIN-CONTAINING PROTEIN 8"/>
    <property type="match status" value="1"/>
</dbReference>
<evidence type="ECO:0000256" key="1">
    <source>
        <dbReference type="ARBA" id="ARBA00004613"/>
    </source>
</evidence>
<comment type="subcellular location">
    <subcellularLocation>
        <location evidence="1">Secreted</location>
    </subcellularLocation>
</comment>
<dbReference type="Pfam" id="PF00021">
    <property type="entry name" value="UPAR_LY6"/>
    <property type="match status" value="1"/>
</dbReference>
<reference evidence="5" key="2">
    <citation type="submission" date="2025-09" db="UniProtKB">
        <authorList>
            <consortium name="Ensembl"/>
        </authorList>
    </citation>
    <scope>IDENTIFICATION</scope>
</reference>
<evidence type="ECO:0000313" key="5">
    <source>
        <dbReference type="Ensembl" id="ENSSLUP00000016677.1"/>
    </source>
</evidence>
<name>A0A8D0CWM8_SANLU</name>
<keyword evidence="3" id="KW-0732">Signal</keyword>
<dbReference type="Proteomes" id="UP000694568">
    <property type="component" value="Unplaced"/>
</dbReference>
<proteinExistence type="predicted"/>
<protein>
    <recommendedName>
        <fullName evidence="4">UPAR/Ly6 domain-containing protein</fullName>
    </recommendedName>
</protein>